<dbReference type="Proteomes" id="UP000705867">
    <property type="component" value="Unassembled WGS sequence"/>
</dbReference>
<reference evidence="2" key="1">
    <citation type="journal article" date="2021" name="bioRxiv">
        <title>Unraveling nitrogen, sulfur and carbon metabolic pathways and microbial community transcriptional responses to substrate deprivation and toxicity stresses in a bioreactor mimicking anoxic brackish coastal sediment conditions.</title>
        <authorList>
            <person name="Martins P.D."/>
            <person name="Echeveste M.J."/>
            <person name="Arshad A."/>
            <person name="Kurth J."/>
            <person name="Ouboter H."/>
            <person name="Jetten M.S.M."/>
            <person name="Welte C.U."/>
        </authorList>
    </citation>
    <scope>NUCLEOTIDE SEQUENCE</scope>
    <source>
        <strain evidence="2">MAG_39</strain>
    </source>
</reference>
<dbReference type="SUPFAM" id="SSF48695">
    <property type="entry name" value="Multiheme cytochromes"/>
    <property type="match status" value="2"/>
</dbReference>
<feature type="domain" description="Doubled CXXCH motif" evidence="1">
    <location>
        <begin position="147"/>
        <end position="186"/>
    </location>
</feature>
<feature type="domain" description="Doubled CXXCH motif" evidence="1">
    <location>
        <begin position="245"/>
        <end position="283"/>
    </location>
</feature>
<organism evidence="2 3">
    <name type="scientific">Candidatus Nitrobium versatile</name>
    <dbReference type="NCBI Taxonomy" id="2884831"/>
    <lineage>
        <taxon>Bacteria</taxon>
        <taxon>Pseudomonadati</taxon>
        <taxon>Nitrospirota</taxon>
        <taxon>Nitrospiria</taxon>
        <taxon>Nitrospirales</taxon>
        <taxon>Nitrospiraceae</taxon>
        <taxon>Candidatus Nitrobium</taxon>
    </lineage>
</organism>
<sequence length="448" mass="49752">MGEVSRGGRLVVLAGFLFLFVVSVYFPLPRGAKAAQGAESCVTDKCHSKMGKDTFVHGPAAVGQCEVCHISQGKHVFAPIKNAGELCYKCHERVDTMKGVHKPVKEGNCTQCHDPHQSSLRYMLRGEGPDLCFRCHDKKIAGGSFVHGPVAVGGCSMCHNPHQTDYPRMLNAVGNEVCFQCHLDKAEEFKGKKFAHKPAAEKCTACHNPHSGDYKFNFRKEGSQELCFECHKDKKEWVERVKVKHGGLETGKKCLACHDPHVSDYGKQLVQQPIDTCVLCHDKPLDAPGGKIMNMKEHLAKNKDHHGPIKQNDCSACHNTHGSDHFRILRKNFAPVFYASFDTRNFELCFNCHEKNLVLDSKTTTMTGFRNGDQNLHFVHVNKAIKGRTCRACHDAHATNNPKHIRDAVPFGSWGLPVGFQKSANGGSCLPGCHQKFVYDRSAPVKNR</sequence>
<dbReference type="Gene3D" id="3.90.10.10">
    <property type="entry name" value="Cytochrome C3"/>
    <property type="match status" value="1"/>
</dbReference>
<proteinExistence type="predicted"/>
<gene>
    <name evidence="2" type="ORF">K8I29_18165</name>
</gene>
<accession>A0A953SEU6</accession>
<dbReference type="PANTHER" id="PTHR39425">
    <property type="entry name" value="LIPOPROTEIN CYTOCHROME C"/>
    <property type="match status" value="1"/>
</dbReference>
<feature type="domain" description="Doubled CXXCH motif" evidence="1">
    <location>
        <begin position="196"/>
        <end position="235"/>
    </location>
</feature>
<dbReference type="Pfam" id="PF09699">
    <property type="entry name" value="Paired_CXXCH_1"/>
    <property type="match status" value="6"/>
</dbReference>
<comment type="caution">
    <text evidence="2">The sequence shown here is derived from an EMBL/GenBank/DDBJ whole genome shotgun (WGS) entry which is preliminary data.</text>
</comment>
<feature type="domain" description="Doubled CXXCH motif" evidence="1">
    <location>
        <begin position="57"/>
        <end position="94"/>
    </location>
</feature>
<dbReference type="PANTHER" id="PTHR39425:SF1">
    <property type="entry name" value="CYTOCHROME C7-LIKE DOMAIN-CONTAINING PROTEIN"/>
    <property type="match status" value="1"/>
</dbReference>
<protein>
    <submittedName>
        <fullName evidence="2">Cytochrome C</fullName>
    </submittedName>
</protein>
<dbReference type="AlphaFoldDB" id="A0A953SEU6"/>
<feature type="domain" description="Doubled CXXCH motif" evidence="1">
    <location>
        <begin position="101"/>
        <end position="139"/>
    </location>
</feature>
<evidence type="ECO:0000313" key="3">
    <source>
        <dbReference type="Proteomes" id="UP000705867"/>
    </source>
</evidence>
<evidence type="ECO:0000313" key="2">
    <source>
        <dbReference type="EMBL" id="MBZ0158127.1"/>
    </source>
</evidence>
<reference evidence="2" key="2">
    <citation type="submission" date="2021-08" db="EMBL/GenBank/DDBJ databases">
        <authorList>
            <person name="Dalcin Martins P."/>
        </authorList>
    </citation>
    <scope>NUCLEOTIDE SEQUENCE</scope>
    <source>
        <strain evidence="2">MAG_39</strain>
    </source>
</reference>
<name>A0A953SEU6_9BACT</name>
<dbReference type="InterPro" id="IPR036280">
    <property type="entry name" value="Multihaem_cyt_sf"/>
</dbReference>
<evidence type="ECO:0000259" key="1">
    <source>
        <dbReference type="Pfam" id="PF09699"/>
    </source>
</evidence>
<dbReference type="EMBL" id="JAIOIV010000136">
    <property type="protein sequence ID" value="MBZ0158127.1"/>
    <property type="molecule type" value="Genomic_DNA"/>
</dbReference>
<feature type="domain" description="Doubled CXXCH motif" evidence="1">
    <location>
        <begin position="306"/>
        <end position="355"/>
    </location>
</feature>
<dbReference type="InterPro" id="IPR010177">
    <property type="entry name" value="Paired_CXXCH_1"/>
</dbReference>
<dbReference type="Gene3D" id="1.10.287.3080">
    <property type="match status" value="1"/>
</dbReference>
<dbReference type="Gene3D" id="1.10.720.180">
    <property type="match status" value="1"/>
</dbReference>
<dbReference type="NCBIfam" id="TIGR01905">
    <property type="entry name" value="paired_CXXCH_1"/>
    <property type="match status" value="5"/>
</dbReference>